<proteinExistence type="predicted"/>
<sequence>VISAKAGGKITRKRKCGLPSITPRIMNGTVTPIENYPWMVKVIMIYEGEEDFCGGSLITPRHVLTAAHCFYSDDTKLTKITINYGSAKGTGGKKMPVKGYYCHEKFNIQTGRNDIALLLLSKPVKVSPQSRPICLPESKPKIVGTTVTVAGWGHTKESKGFVKS</sequence>
<evidence type="ECO:0000313" key="1">
    <source>
        <dbReference type="EMBL" id="KAG0436920.1"/>
    </source>
</evidence>
<protein>
    <submittedName>
        <fullName evidence="1">Uncharacterized protein</fullName>
    </submittedName>
</protein>
<gene>
    <name evidence="1" type="ORF">HPB47_017696</name>
</gene>
<comment type="caution">
    <text evidence="1">The sequence shown here is derived from an EMBL/GenBank/DDBJ whole genome shotgun (WGS) entry which is preliminary data.</text>
</comment>
<evidence type="ECO:0000313" key="2">
    <source>
        <dbReference type="Proteomes" id="UP000805193"/>
    </source>
</evidence>
<feature type="non-terminal residue" evidence="1">
    <location>
        <position position="1"/>
    </location>
</feature>
<dbReference type="EMBL" id="JABSTQ010006639">
    <property type="protein sequence ID" value="KAG0436920.1"/>
    <property type="molecule type" value="Genomic_DNA"/>
</dbReference>
<dbReference type="Proteomes" id="UP000805193">
    <property type="component" value="Unassembled WGS sequence"/>
</dbReference>
<reference evidence="1 2" key="1">
    <citation type="journal article" date="2020" name="Cell">
        <title>Large-Scale Comparative Analyses of Tick Genomes Elucidate Their Genetic Diversity and Vector Capacities.</title>
        <authorList>
            <consortium name="Tick Genome and Microbiome Consortium (TIGMIC)"/>
            <person name="Jia N."/>
            <person name="Wang J."/>
            <person name="Shi W."/>
            <person name="Du L."/>
            <person name="Sun Y."/>
            <person name="Zhan W."/>
            <person name="Jiang J.F."/>
            <person name="Wang Q."/>
            <person name="Zhang B."/>
            <person name="Ji P."/>
            <person name="Bell-Sakyi L."/>
            <person name="Cui X.M."/>
            <person name="Yuan T.T."/>
            <person name="Jiang B.G."/>
            <person name="Yang W.F."/>
            <person name="Lam T.T."/>
            <person name="Chang Q.C."/>
            <person name="Ding S.J."/>
            <person name="Wang X.J."/>
            <person name="Zhu J.G."/>
            <person name="Ruan X.D."/>
            <person name="Zhao L."/>
            <person name="Wei J.T."/>
            <person name="Ye R.Z."/>
            <person name="Que T.C."/>
            <person name="Du C.H."/>
            <person name="Zhou Y.H."/>
            <person name="Cheng J.X."/>
            <person name="Dai P.F."/>
            <person name="Guo W.B."/>
            <person name="Han X.H."/>
            <person name="Huang E.J."/>
            <person name="Li L.F."/>
            <person name="Wei W."/>
            <person name="Gao Y.C."/>
            <person name="Liu J.Z."/>
            <person name="Shao H.Z."/>
            <person name="Wang X."/>
            <person name="Wang C.C."/>
            <person name="Yang T.C."/>
            <person name="Huo Q.B."/>
            <person name="Li W."/>
            <person name="Chen H.Y."/>
            <person name="Chen S.E."/>
            <person name="Zhou L.G."/>
            <person name="Ni X.B."/>
            <person name="Tian J.H."/>
            <person name="Sheng Y."/>
            <person name="Liu T."/>
            <person name="Pan Y.S."/>
            <person name="Xia L.Y."/>
            <person name="Li J."/>
            <person name="Zhao F."/>
            <person name="Cao W.C."/>
        </authorList>
    </citation>
    <scope>NUCLEOTIDE SEQUENCE [LARGE SCALE GENOMIC DNA]</scope>
    <source>
        <strain evidence="1">Iper-2018</strain>
    </source>
</reference>
<name>A0AC60QNI5_IXOPE</name>
<keyword evidence="2" id="KW-1185">Reference proteome</keyword>
<organism evidence="1 2">
    <name type="scientific">Ixodes persulcatus</name>
    <name type="common">Taiga tick</name>
    <dbReference type="NCBI Taxonomy" id="34615"/>
    <lineage>
        <taxon>Eukaryota</taxon>
        <taxon>Metazoa</taxon>
        <taxon>Ecdysozoa</taxon>
        <taxon>Arthropoda</taxon>
        <taxon>Chelicerata</taxon>
        <taxon>Arachnida</taxon>
        <taxon>Acari</taxon>
        <taxon>Parasitiformes</taxon>
        <taxon>Ixodida</taxon>
        <taxon>Ixodoidea</taxon>
        <taxon>Ixodidae</taxon>
        <taxon>Ixodinae</taxon>
        <taxon>Ixodes</taxon>
    </lineage>
</organism>
<accession>A0AC60QNI5</accession>